<dbReference type="EMBL" id="FNSQ01000005">
    <property type="protein sequence ID" value="SEB98592.1"/>
    <property type="molecule type" value="Genomic_DNA"/>
</dbReference>
<evidence type="ECO:0008006" key="5">
    <source>
        <dbReference type="Google" id="ProtNLM"/>
    </source>
</evidence>
<evidence type="ECO:0000313" key="4">
    <source>
        <dbReference type="Proteomes" id="UP000183750"/>
    </source>
</evidence>
<feature type="compositionally biased region" description="Basic and acidic residues" evidence="1">
    <location>
        <begin position="149"/>
        <end position="158"/>
    </location>
</feature>
<name>A0A1H4NV98_9MICO</name>
<keyword evidence="2" id="KW-0472">Membrane</keyword>
<keyword evidence="4" id="KW-1185">Reference proteome</keyword>
<feature type="transmembrane region" description="Helical" evidence="2">
    <location>
        <begin position="39"/>
        <end position="59"/>
    </location>
</feature>
<accession>A0A1H4NV98</accession>
<feature type="transmembrane region" description="Helical" evidence="2">
    <location>
        <begin position="66"/>
        <end position="86"/>
    </location>
</feature>
<feature type="transmembrane region" description="Helical" evidence="2">
    <location>
        <begin position="12"/>
        <end position="33"/>
    </location>
</feature>
<dbReference type="RefSeq" id="WP_245647392.1">
    <property type="nucleotide sequence ID" value="NZ_FNSQ01000005.1"/>
</dbReference>
<sequence length="158" mass="16190">MRIGWISRVLSWVAAALVGGVFGVAGTIGHSLVWGPVPLGLVVGAIACGAILVAIRALTHDRGATLAAGLGMLGMLVLISGVGPGGSVVVEDTLSGRIWIYLVAGLVLLTVAWPSFSRLPVRTETVRQEPVPAPAPLITEVPTAPRDASLGDRTGRES</sequence>
<dbReference type="AlphaFoldDB" id="A0A1H4NV98"/>
<feature type="region of interest" description="Disordered" evidence="1">
    <location>
        <begin position="132"/>
        <end position="158"/>
    </location>
</feature>
<evidence type="ECO:0000256" key="1">
    <source>
        <dbReference type="SAM" id="MobiDB-lite"/>
    </source>
</evidence>
<reference evidence="4" key="1">
    <citation type="submission" date="2016-10" db="EMBL/GenBank/DDBJ databases">
        <authorList>
            <person name="Varghese N."/>
            <person name="Submissions S."/>
        </authorList>
    </citation>
    <scope>NUCLEOTIDE SEQUENCE [LARGE SCALE GENOMIC DNA]</scope>
    <source>
        <strain evidence="4">DSM 16089</strain>
    </source>
</reference>
<gene>
    <name evidence="3" type="ORF">SAMN04489807_2580</name>
</gene>
<keyword evidence="2" id="KW-1133">Transmembrane helix</keyword>
<dbReference type="Proteomes" id="UP000183750">
    <property type="component" value="Unassembled WGS sequence"/>
</dbReference>
<evidence type="ECO:0000313" key="3">
    <source>
        <dbReference type="EMBL" id="SEB98592.1"/>
    </source>
</evidence>
<feature type="transmembrane region" description="Helical" evidence="2">
    <location>
        <begin position="98"/>
        <end position="116"/>
    </location>
</feature>
<proteinExistence type="predicted"/>
<keyword evidence="2" id="KW-0812">Transmembrane</keyword>
<organism evidence="3 4">
    <name type="scientific">Microbacterium hydrocarbonoxydans</name>
    <dbReference type="NCBI Taxonomy" id="273678"/>
    <lineage>
        <taxon>Bacteria</taxon>
        <taxon>Bacillati</taxon>
        <taxon>Actinomycetota</taxon>
        <taxon>Actinomycetes</taxon>
        <taxon>Micrococcales</taxon>
        <taxon>Microbacteriaceae</taxon>
        <taxon>Microbacterium</taxon>
    </lineage>
</organism>
<protein>
    <recommendedName>
        <fullName evidence="5">Histidinol dehydrogenase</fullName>
    </recommendedName>
</protein>
<evidence type="ECO:0000256" key="2">
    <source>
        <dbReference type="SAM" id="Phobius"/>
    </source>
</evidence>